<sequence>MMLRSTTSPSLITLSPKKALDLTNVYLENARKVKDPKIASELCADAEASLSRAMGVALNPPRGTQDQTLREGVASACFELGQLQDHLGSNNKAQTSYKKAEKLGWQARNQSQLHVTQPSNSNGNNNLHPINDQKSSAQDTAPIEQELDIVTIPAHIFSENKLPLTVVFNLPESDERLNNTPQLARCLSLLLASFSLDEIQDSSIRSWLQDIEKDTDEQERLASLATAVIREFINDELKDTKAVAEVVTLAPVLKRADFRSLLRLFYDGINQSNMLD</sequence>
<feature type="non-terminal residue" evidence="3">
    <location>
        <position position="276"/>
    </location>
</feature>
<dbReference type="Proteomes" id="UP000749646">
    <property type="component" value="Unassembled WGS sequence"/>
</dbReference>
<evidence type="ECO:0000313" key="4">
    <source>
        <dbReference type="Proteomes" id="UP000749646"/>
    </source>
</evidence>
<organism evidence="3 4">
    <name type="scientific">Modicella reniformis</name>
    <dbReference type="NCBI Taxonomy" id="1440133"/>
    <lineage>
        <taxon>Eukaryota</taxon>
        <taxon>Fungi</taxon>
        <taxon>Fungi incertae sedis</taxon>
        <taxon>Mucoromycota</taxon>
        <taxon>Mortierellomycotina</taxon>
        <taxon>Mortierellomycetes</taxon>
        <taxon>Mortierellales</taxon>
        <taxon>Mortierellaceae</taxon>
        <taxon>Modicella</taxon>
    </lineage>
</organism>
<reference evidence="3" key="1">
    <citation type="journal article" date="2020" name="Fungal Divers.">
        <title>Resolving the Mortierellaceae phylogeny through synthesis of multi-gene phylogenetics and phylogenomics.</title>
        <authorList>
            <person name="Vandepol N."/>
            <person name="Liber J."/>
            <person name="Desiro A."/>
            <person name="Na H."/>
            <person name="Kennedy M."/>
            <person name="Barry K."/>
            <person name="Grigoriev I.V."/>
            <person name="Miller A.N."/>
            <person name="O'Donnell K."/>
            <person name="Stajich J.E."/>
            <person name="Bonito G."/>
        </authorList>
    </citation>
    <scope>NUCLEOTIDE SEQUENCE</scope>
    <source>
        <strain evidence="3">MES-2147</strain>
    </source>
</reference>
<feature type="compositionally biased region" description="Polar residues" evidence="1">
    <location>
        <begin position="115"/>
        <end position="139"/>
    </location>
</feature>
<feature type="region of interest" description="Disordered" evidence="1">
    <location>
        <begin position="115"/>
        <end position="140"/>
    </location>
</feature>
<dbReference type="EMBL" id="JAAAHW010009366">
    <property type="protein sequence ID" value="KAF9942317.1"/>
    <property type="molecule type" value="Genomic_DNA"/>
</dbReference>
<dbReference type="InterPro" id="IPR056251">
    <property type="entry name" value="Arm_rpt_dom"/>
</dbReference>
<dbReference type="Pfam" id="PF23948">
    <property type="entry name" value="ARM_5"/>
    <property type="match status" value="1"/>
</dbReference>
<proteinExistence type="predicted"/>
<comment type="caution">
    <text evidence="3">The sequence shown here is derived from an EMBL/GenBank/DDBJ whole genome shotgun (WGS) entry which is preliminary data.</text>
</comment>
<dbReference type="OrthoDB" id="2435592at2759"/>
<gene>
    <name evidence="3" type="ORF">BGZ65_005101</name>
</gene>
<evidence type="ECO:0000313" key="3">
    <source>
        <dbReference type="EMBL" id="KAF9942317.1"/>
    </source>
</evidence>
<evidence type="ECO:0000256" key="1">
    <source>
        <dbReference type="SAM" id="MobiDB-lite"/>
    </source>
</evidence>
<name>A0A9P6IPI0_9FUNG</name>
<keyword evidence="4" id="KW-1185">Reference proteome</keyword>
<accession>A0A9P6IPI0</accession>
<evidence type="ECO:0000259" key="2">
    <source>
        <dbReference type="Pfam" id="PF23948"/>
    </source>
</evidence>
<dbReference type="AlphaFoldDB" id="A0A9P6IPI0"/>
<protein>
    <recommendedName>
        <fullName evidence="2">Arm-like repeat domain-containing protein</fullName>
    </recommendedName>
</protein>
<feature type="domain" description="Arm-like repeat" evidence="2">
    <location>
        <begin position="207"/>
        <end position="273"/>
    </location>
</feature>